<dbReference type="EMBL" id="BK016080">
    <property type="protein sequence ID" value="DAF93198.1"/>
    <property type="molecule type" value="Genomic_DNA"/>
</dbReference>
<protein>
    <submittedName>
        <fullName evidence="1">Integrase-specific recombination protein</fullName>
    </submittedName>
</protein>
<organism evidence="1">
    <name type="scientific">Myoviridae sp. ctcyQ27</name>
    <dbReference type="NCBI Taxonomy" id="2825139"/>
    <lineage>
        <taxon>Viruses</taxon>
        <taxon>Duplodnaviria</taxon>
        <taxon>Heunggongvirae</taxon>
        <taxon>Uroviricota</taxon>
        <taxon>Caudoviricetes</taxon>
    </lineage>
</organism>
<evidence type="ECO:0000313" key="1">
    <source>
        <dbReference type="EMBL" id="DAF93198.1"/>
    </source>
</evidence>
<accession>A0A8S5UFN3</accession>
<proteinExistence type="predicted"/>
<name>A0A8S5UFN3_9CAUD</name>
<sequence>MSIIDDPMLLFSSIYFDVFVDAFIEYKRPIVKKYLIGQINVIDNYIKLFKDALHDETVEASKLKSMLNDIEDNINDYEIKVDAFSYVFNNEGLELNKDIVSLYRELLSCFKIKVSDLIELRKNNKEE</sequence>
<reference evidence="1" key="1">
    <citation type="journal article" date="2021" name="Proc. Natl. Acad. Sci. U.S.A.">
        <title>A Catalog of Tens of Thousands of Viruses from Human Metagenomes Reveals Hidden Associations with Chronic Diseases.</title>
        <authorList>
            <person name="Tisza M.J."/>
            <person name="Buck C.B."/>
        </authorList>
    </citation>
    <scope>NUCLEOTIDE SEQUENCE</scope>
    <source>
        <strain evidence="1">CtcyQ27</strain>
    </source>
</reference>